<evidence type="ECO:0000313" key="7">
    <source>
        <dbReference type="Proteomes" id="UP000035086"/>
    </source>
</evidence>
<dbReference type="GO" id="GO:0051537">
    <property type="term" value="F:2 iron, 2 sulfur cluster binding"/>
    <property type="evidence" value="ECO:0007669"/>
    <property type="project" value="UniProtKB-KW"/>
</dbReference>
<dbReference type="PANTHER" id="PTHR47354:SF5">
    <property type="entry name" value="PROTEIN RFBI"/>
    <property type="match status" value="1"/>
</dbReference>
<dbReference type="EMBL" id="UGSJ01000001">
    <property type="protein sequence ID" value="SUA92128.1"/>
    <property type="molecule type" value="Genomic_DNA"/>
</dbReference>
<dbReference type="Pfam" id="PF00111">
    <property type="entry name" value="Fer2"/>
    <property type="match status" value="1"/>
</dbReference>
<dbReference type="PANTHER" id="PTHR47354">
    <property type="entry name" value="NADH OXIDOREDUCTASE HCR"/>
    <property type="match status" value="1"/>
</dbReference>
<protein>
    <submittedName>
        <fullName evidence="5 6">Naphthalene 1,2-dioxygenase</fullName>
        <ecNumber evidence="6">1.18.1.3</ecNumber>
    </submittedName>
</protein>
<feature type="domain" description="FAD-binding FR-type" evidence="4">
    <location>
        <begin position="102"/>
        <end position="199"/>
    </location>
</feature>
<evidence type="ECO:0000313" key="6">
    <source>
        <dbReference type="EMBL" id="SUA92128.1"/>
    </source>
</evidence>
<evidence type="ECO:0000259" key="3">
    <source>
        <dbReference type="PROSITE" id="PS51085"/>
    </source>
</evidence>
<dbReference type="Pfam" id="PF00970">
    <property type="entry name" value="FAD_binding_6"/>
    <property type="match status" value="1"/>
</dbReference>
<dbReference type="InterPro" id="IPR001041">
    <property type="entry name" value="2Fe-2S_ferredoxin-type"/>
</dbReference>
<dbReference type="InterPro" id="IPR036010">
    <property type="entry name" value="2Fe-2S_ferredoxin-like_sf"/>
</dbReference>
<dbReference type="RefSeq" id="WP_039405159.1">
    <property type="nucleotide sequence ID" value="NZ_CP010310.2"/>
</dbReference>
<evidence type="ECO:0000256" key="2">
    <source>
        <dbReference type="ARBA" id="ARBA00022714"/>
    </source>
</evidence>
<keyword evidence="2" id="KW-0001">2Fe-2S</keyword>
<dbReference type="InterPro" id="IPR012675">
    <property type="entry name" value="Beta-grasp_dom_sf"/>
</dbReference>
<keyword evidence="2" id="KW-0408">Iron</keyword>
<keyword evidence="6" id="KW-0560">Oxidoreductase</keyword>
<gene>
    <name evidence="6" type="primary">ndoR</name>
    <name evidence="6" type="ORF">NCTC13159_03649</name>
    <name evidence="5" type="ORF">RO07_03185</name>
</gene>
<dbReference type="CDD" id="cd06187">
    <property type="entry name" value="O2ase_reductase_like"/>
    <property type="match status" value="1"/>
</dbReference>
<reference evidence="6 8" key="3">
    <citation type="submission" date="2018-06" db="EMBL/GenBank/DDBJ databases">
        <authorList>
            <consortium name="Pathogen Informatics"/>
            <person name="Doyle S."/>
        </authorList>
    </citation>
    <scope>NUCLEOTIDE SEQUENCE [LARGE SCALE GENOMIC DNA]</scope>
    <source>
        <strain evidence="6 8">NCTC13159</strain>
    </source>
</reference>
<accession>A0AAJ4ZEZ0</accession>
<dbReference type="InterPro" id="IPR039261">
    <property type="entry name" value="FNR_nucleotide-bd"/>
</dbReference>
<reference evidence="7" key="1">
    <citation type="submission" date="2014-12" db="EMBL/GenBank/DDBJ databases">
        <title>Complete Genome Sequencing of Pandoraea pulmonicola DSM 16583.</title>
        <authorList>
            <person name="Chan K.-G."/>
        </authorList>
    </citation>
    <scope>NUCLEOTIDE SEQUENCE [LARGE SCALE GENOMIC DNA]</scope>
    <source>
        <strain evidence="7">DSM 16583</strain>
    </source>
</reference>
<sequence>MQVHVQPLGERFEVAAGDNLLKALTDRQIPISHSCLSGRCGTCRCRVVSGDVRQVEGAEYRHHDADAQAARGERHVLACQATVQGDCEIELPELDEIVVHPAKILKATVLAIEPLTHDIKRLVLKPAKALSFSPGQYATLQFTPDHIRPYSMAGLAGDDTLEFHIRRVPGGAVTGYVDEQLKVGDAVRVSGPLGTSYLRTRHDGPMLCVAGGTGLAPVLSIVRGALARGMTNPIEIYVGARSPADVYGRDWLHALASRHEGIRLHVVTTTGAPDGPEAYGHGQRIGHVTDALAADFAVADALAGWRAYLCGAPPMVEAATRLLRERGVDPSHIHADAFYAKAA</sequence>
<dbReference type="InterPro" id="IPR008333">
    <property type="entry name" value="Cbr1-like_FAD-bd_dom"/>
</dbReference>
<feature type="domain" description="2Fe-2S ferredoxin-type" evidence="3">
    <location>
        <begin position="1"/>
        <end position="95"/>
    </location>
</feature>
<dbReference type="EC" id="1.18.1.3" evidence="6"/>
<dbReference type="EMBL" id="CP010310">
    <property type="protein sequence ID" value="AJC19732.1"/>
    <property type="molecule type" value="Genomic_DNA"/>
</dbReference>
<dbReference type="InterPro" id="IPR006058">
    <property type="entry name" value="2Fe2S_fd_BS"/>
</dbReference>
<dbReference type="KEGG" id="ppul:RO07_03185"/>
<dbReference type="Gene3D" id="3.40.50.80">
    <property type="entry name" value="Nucleotide-binding domain of ferredoxin-NADP reductase (FNR) module"/>
    <property type="match status" value="1"/>
</dbReference>
<keyword evidence="7" id="KW-1185">Reference proteome</keyword>
<keyword evidence="2" id="KW-0479">Metal-binding</keyword>
<reference evidence="5" key="2">
    <citation type="submission" date="2016-11" db="EMBL/GenBank/DDBJ databases">
        <title>Complete Genome Sequencing of Pandoraea pulmonicola DSM 16583.</title>
        <authorList>
            <person name="Chan K.-G."/>
        </authorList>
    </citation>
    <scope>NUCLEOTIDE SEQUENCE</scope>
    <source>
        <strain evidence="5">DSM 16583</strain>
    </source>
</reference>
<dbReference type="SUPFAM" id="SSF63380">
    <property type="entry name" value="Riboflavin synthase domain-like"/>
    <property type="match status" value="1"/>
</dbReference>
<dbReference type="InterPro" id="IPR017927">
    <property type="entry name" value="FAD-bd_FR_type"/>
</dbReference>
<dbReference type="Proteomes" id="UP000254589">
    <property type="component" value="Unassembled WGS sequence"/>
</dbReference>
<dbReference type="PROSITE" id="PS51085">
    <property type="entry name" value="2FE2S_FER_2"/>
    <property type="match status" value="1"/>
</dbReference>
<dbReference type="GO" id="GO:0008860">
    <property type="term" value="F:ferredoxin-NAD+ reductase activity"/>
    <property type="evidence" value="ECO:0007669"/>
    <property type="project" value="UniProtKB-EC"/>
</dbReference>
<evidence type="ECO:0000313" key="5">
    <source>
        <dbReference type="EMBL" id="AJC19732.1"/>
    </source>
</evidence>
<name>A0AAJ4ZEZ0_PANPU</name>
<dbReference type="InterPro" id="IPR001433">
    <property type="entry name" value="OxRdtase_FAD/NAD-bd"/>
</dbReference>
<dbReference type="SUPFAM" id="SSF54292">
    <property type="entry name" value="2Fe-2S ferredoxin-like"/>
    <property type="match status" value="1"/>
</dbReference>
<dbReference type="PROSITE" id="PS00197">
    <property type="entry name" value="2FE2S_FER_1"/>
    <property type="match status" value="1"/>
</dbReference>
<dbReference type="AlphaFoldDB" id="A0AAJ4ZEZ0"/>
<evidence type="ECO:0000259" key="4">
    <source>
        <dbReference type="PROSITE" id="PS51384"/>
    </source>
</evidence>
<comment type="cofactor">
    <cofactor evidence="1">
        <name>FAD</name>
        <dbReference type="ChEBI" id="CHEBI:57692"/>
    </cofactor>
</comment>
<dbReference type="PRINTS" id="PR00410">
    <property type="entry name" value="PHEHYDRXLASE"/>
</dbReference>
<dbReference type="CDD" id="cd00207">
    <property type="entry name" value="fer2"/>
    <property type="match status" value="1"/>
</dbReference>
<dbReference type="SUPFAM" id="SSF52343">
    <property type="entry name" value="Ferredoxin reductase-like, C-terminal NADP-linked domain"/>
    <property type="match status" value="1"/>
</dbReference>
<proteinExistence type="predicted"/>
<evidence type="ECO:0000256" key="1">
    <source>
        <dbReference type="ARBA" id="ARBA00001974"/>
    </source>
</evidence>
<dbReference type="PROSITE" id="PS51384">
    <property type="entry name" value="FAD_FR"/>
    <property type="match status" value="1"/>
</dbReference>
<organism evidence="6 8">
    <name type="scientific">Pandoraea pulmonicola</name>
    <dbReference type="NCBI Taxonomy" id="93221"/>
    <lineage>
        <taxon>Bacteria</taxon>
        <taxon>Pseudomonadati</taxon>
        <taxon>Pseudomonadota</taxon>
        <taxon>Betaproteobacteria</taxon>
        <taxon>Burkholderiales</taxon>
        <taxon>Burkholderiaceae</taxon>
        <taxon>Pandoraea</taxon>
    </lineage>
</organism>
<evidence type="ECO:0000313" key="8">
    <source>
        <dbReference type="Proteomes" id="UP000254589"/>
    </source>
</evidence>
<keyword evidence="2" id="KW-0411">Iron-sulfur</keyword>
<dbReference type="InterPro" id="IPR050415">
    <property type="entry name" value="MRET"/>
</dbReference>
<dbReference type="Gene3D" id="3.10.20.30">
    <property type="match status" value="1"/>
</dbReference>
<dbReference type="InterPro" id="IPR017938">
    <property type="entry name" value="Riboflavin_synthase-like_b-brl"/>
</dbReference>
<dbReference type="Pfam" id="PF00175">
    <property type="entry name" value="NAD_binding_1"/>
    <property type="match status" value="1"/>
</dbReference>
<dbReference type="Proteomes" id="UP000035086">
    <property type="component" value="Chromosome"/>
</dbReference>
<dbReference type="Gene3D" id="2.40.30.10">
    <property type="entry name" value="Translation factors"/>
    <property type="match status" value="1"/>
</dbReference>